<evidence type="ECO:0000259" key="2">
    <source>
        <dbReference type="PROSITE" id="PS50966"/>
    </source>
</evidence>
<gene>
    <name evidence="3" type="ORF">K8V56_20560</name>
</gene>
<keyword evidence="1" id="KW-0479">Metal-binding</keyword>
<evidence type="ECO:0000256" key="1">
    <source>
        <dbReference type="PROSITE-ProRule" id="PRU00325"/>
    </source>
</evidence>
<keyword evidence="1" id="KW-0863">Zinc-finger</keyword>
<reference evidence="3" key="1">
    <citation type="journal article" date="2021" name="PeerJ">
        <title>Extensive microbial diversity within the chicken gut microbiome revealed by metagenomics and culture.</title>
        <authorList>
            <person name="Gilroy R."/>
            <person name="Ravi A."/>
            <person name="Getino M."/>
            <person name="Pursley I."/>
            <person name="Horton D.L."/>
            <person name="Alikhan N.F."/>
            <person name="Baker D."/>
            <person name="Gharbi K."/>
            <person name="Hall N."/>
            <person name="Watson M."/>
            <person name="Adriaenssens E.M."/>
            <person name="Foster-Nyarko E."/>
            <person name="Jarju S."/>
            <person name="Secka A."/>
            <person name="Antonio M."/>
            <person name="Oren A."/>
            <person name="Chaudhuri R.R."/>
            <person name="La Ragione R."/>
            <person name="Hildebrand F."/>
            <person name="Pallen M.J."/>
        </authorList>
    </citation>
    <scope>NUCLEOTIDE SEQUENCE</scope>
    <source>
        <strain evidence="3">CHK171-7178</strain>
    </source>
</reference>
<organism evidence="3 4">
    <name type="scientific">Sporosarcina psychrophila</name>
    <name type="common">Bacillus psychrophilus</name>
    <dbReference type="NCBI Taxonomy" id="1476"/>
    <lineage>
        <taxon>Bacteria</taxon>
        <taxon>Bacillati</taxon>
        <taxon>Bacillota</taxon>
        <taxon>Bacilli</taxon>
        <taxon>Bacillales</taxon>
        <taxon>Caryophanaceae</taxon>
        <taxon>Sporosarcina</taxon>
    </lineage>
</organism>
<dbReference type="AlphaFoldDB" id="A0A921G363"/>
<accession>A0A921G363</accession>
<dbReference type="InterPro" id="IPR007527">
    <property type="entry name" value="Znf_SWIM"/>
</dbReference>
<name>A0A921G363_SPOPS</name>
<proteinExistence type="predicted"/>
<dbReference type="EMBL" id="DYWT01000309">
    <property type="protein sequence ID" value="HJF34161.1"/>
    <property type="molecule type" value="Genomic_DNA"/>
</dbReference>
<dbReference type="PROSITE" id="PS50966">
    <property type="entry name" value="ZF_SWIM"/>
    <property type="match status" value="1"/>
</dbReference>
<feature type="domain" description="SWIM-type" evidence="2">
    <location>
        <begin position="72"/>
        <end position="104"/>
    </location>
</feature>
<reference evidence="3" key="2">
    <citation type="submission" date="2021-09" db="EMBL/GenBank/DDBJ databases">
        <authorList>
            <person name="Gilroy R."/>
        </authorList>
    </citation>
    <scope>NUCLEOTIDE SEQUENCE</scope>
    <source>
        <strain evidence="3">CHK171-7178</strain>
    </source>
</reference>
<evidence type="ECO:0000313" key="4">
    <source>
        <dbReference type="Proteomes" id="UP000698173"/>
    </source>
</evidence>
<comment type="caution">
    <text evidence="3">The sequence shown here is derived from an EMBL/GenBank/DDBJ whole genome shotgun (WGS) entry which is preliminary data.</text>
</comment>
<protein>
    <submittedName>
        <fullName evidence="3">SWIM zinc finger family protein</fullName>
    </submittedName>
</protein>
<sequence>MNMTVERVSYLHETEIDEFMNGIKHALRPEIEANALEVRRAVALVRNGATNSYRYDPSESAVIANLLGVESENVRLSFNKMDTTCTCGYAGWCSHRIAVVFHLYSQHHSLTEWLHEWRKTESQQMALSISERTPNAWIDVLMRLTKPLRTIGMAENPGVFIHESSIIDQKATPLIPFEYEWKPLFELYYRLHVLDAGWAYVKGHLGGEPTSFFYGKWYVQNWLTEQLGKLNDSVTAIGAKPKLFEADAFHERVKDLVRTFALGNSGLFQERFHVYRLFWQHLFPSKTARSAELLILANEDTEEARVFIAFFHLIQSEHDELTELVKHVSADTVATWLPLAQLAESNEETDALAIIMHALLPFIGVYVNESVSLSSRPAFVRNIDGLFEAADFSEELRESMFVQYGEPGVDVYADFLVERERFHEWAALMHRYGVSYDGAEAGGLRVALTSDPSAVLPLLHTFAMGFIKEKNRHSYRRAVKLFKQMKTGSKKSGKVDFWNQYIDTVREKNRRLRALMEEMEKGNLNL</sequence>
<dbReference type="GO" id="GO:0008270">
    <property type="term" value="F:zinc ion binding"/>
    <property type="evidence" value="ECO:0007669"/>
    <property type="project" value="UniProtKB-KW"/>
</dbReference>
<dbReference type="Pfam" id="PF04434">
    <property type="entry name" value="SWIM"/>
    <property type="match status" value="1"/>
</dbReference>
<evidence type="ECO:0000313" key="3">
    <source>
        <dbReference type="EMBL" id="HJF34161.1"/>
    </source>
</evidence>
<dbReference type="Proteomes" id="UP000698173">
    <property type="component" value="Unassembled WGS sequence"/>
</dbReference>
<keyword evidence="1" id="KW-0862">Zinc</keyword>